<accession>A0A430RKA5</accession>
<protein>
    <recommendedName>
        <fullName evidence="3">Type VI secretion protein</fullName>
    </recommendedName>
</protein>
<dbReference type="Pfam" id="PF05488">
    <property type="entry name" value="PAAR_motif"/>
    <property type="match status" value="1"/>
</dbReference>
<evidence type="ECO:0000313" key="2">
    <source>
        <dbReference type="Proteomes" id="UP000287439"/>
    </source>
</evidence>
<dbReference type="InterPro" id="IPR008727">
    <property type="entry name" value="PAAR_motif"/>
</dbReference>
<dbReference type="EMBL" id="PELV01000327">
    <property type="protein sequence ID" value="RTH16764.1"/>
    <property type="molecule type" value="Genomic_DNA"/>
</dbReference>
<dbReference type="Gene3D" id="2.60.200.60">
    <property type="match status" value="1"/>
</dbReference>
<proteinExistence type="predicted"/>
<comment type="caution">
    <text evidence="1">The sequence shown here is derived from an EMBL/GenBank/DDBJ whole genome shotgun (WGS) entry which is preliminary data.</text>
</comment>
<dbReference type="CDD" id="cd14744">
    <property type="entry name" value="PAAR_CT_2"/>
    <property type="match status" value="1"/>
</dbReference>
<reference evidence="1 2" key="1">
    <citation type="journal article" date="2019" name="Extremophiles">
        <title>Biogeography of thermophiles and predominance of Thermus scotoductus in domestic water heaters.</title>
        <authorList>
            <person name="Wilpiszeski R.L."/>
            <person name="Zhang Z."/>
            <person name="House C.H."/>
        </authorList>
    </citation>
    <scope>NUCLEOTIDE SEQUENCE [LARGE SCALE GENOMIC DNA]</scope>
    <source>
        <strain evidence="1 2">28_S28</strain>
    </source>
</reference>
<gene>
    <name evidence="1" type="ORF">CSW41_09000</name>
</gene>
<dbReference type="AlphaFoldDB" id="A0A430RKA5"/>
<organism evidence="1 2">
    <name type="scientific">Thermus scotoductus</name>
    <dbReference type="NCBI Taxonomy" id="37636"/>
    <lineage>
        <taxon>Bacteria</taxon>
        <taxon>Thermotogati</taxon>
        <taxon>Deinococcota</taxon>
        <taxon>Deinococci</taxon>
        <taxon>Thermales</taxon>
        <taxon>Thermaceae</taxon>
        <taxon>Thermus</taxon>
    </lineage>
</organism>
<evidence type="ECO:0000313" key="1">
    <source>
        <dbReference type="EMBL" id="RTH16764.1"/>
    </source>
</evidence>
<sequence>MDAAGPVGWTVWAIRQGDTSNHGGLVQSGAPKVLIVGLPAARVGDLHACPITGHGITPIVSGSAKVLIAGAPAMRTLAEPETMGVMPCPVMGQAWRSPTRAAGSPTMRTLGAPLCTRPPWLEVSPWRMAHTVQPTGPAASIYHLLRRQ</sequence>
<name>A0A430RKA5_THESC</name>
<feature type="non-terminal residue" evidence="1">
    <location>
        <position position="148"/>
    </location>
</feature>
<dbReference type="Proteomes" id="UP000287439">
    <property type="component" value="Unassembled WGS sequence"/>
</dbReference>
<evidence type="ECO:0008006" key="3">
    <source>
        <dbReference type="Google" id="ProtNLM"/>
    </source>
</evidence>